<dbReference type="InterPro" id="IPR051104">
    <property type="entry name" value="FAD_monoxygenase"/>
</dbReference>
<sequence>MRTVLVLKLGGTIANPYVQERSGPKDPNIIAFSTRTTPKYMRVVNIYVHLRFTHQLYTPRAQSPRPYVIRRDELLRVSSIDALHGELVRPTRTSRSLQEYTDDREAQFNDMSPPIRIAVIGAGVAGASLLRALIKFPHLDVHIFESAATFQEAGTAIGIARSAQSALGLIGPSAARCLERARGVRFILATGKAAGSVVDEVDDVT</sequence>
<organism evidence="5 6">
    <name type="scientific">Xylaria grammica</name>
    <dbReference type="NCBI Taxonomy" id="363999"/>
    <lineage>
        <taxon>Eukaryota</taxon>
        <taxon>Fungi</taxon>
        <taxon>Dikarya</taxon>
        <taxon>Ascomycota</taxon>
        <taxon>Pezizomycotina</taxon>
        <taxon>Sordariomycetes</taxon>
        <taxon>Xylariomycetidae</taxon>
        <taxon>Xylariales</taxon>
        <taxon>Xylariaceae</taxon>
        <taxon>Xylaria</taxon>
    </lineage>
</organism>
<comment type="caution">
    <text evidence="5">The sequence shown here is derived from an EMBL/GenBank/DDBJ whole genome shotgun (WGS) entry which is preliminary data.</text>
</comment>
<evidence type="ECO:0000256" key="3">
    <source>
        <dbReference type="ARBA" id="ARBA00022827"/>
    </source>
</evidence>
<keyword evidence="4" id="KW-0560">Oxidoreductase</keyword>
<protein>
    <submittedName>
        <fullName evidence="5">Uncharacterized protein</fullName>
    </submittedName>
</protein>
<accession>A0A439DFB6</accession>
<proteinExistence type="inferred from homology"/>
<dbReference type="PANTHER" id="PTHR46720:SF3">
    <property type="entry name" value="FAD-BINDING DOMAIN-CONTAINING PROTEIN-RELATED"/>
    <property type="match status" value="1"/>
</dbReference>
<dbReference type="GO" id="GO:0044550">
    <property type="term" value="P:secondary metabolite biosynthetic process"/>
    <property type="evidence" value="ECO:0007669"/>
    <property type="project" value="TreeGrafter"/>
</dbReference>
<reference evidence="5 6" key="1">
    <citation type="submission" date="2018-12" db="EMBL/GenBank/DDBJ databases">
        <title>Draft genome sequence of Xylaria grammica IHI A82.</title>
        <authorList>
            <person name="Buettner E."/>
            <person name="Kellner H."/>
        </authorList>
    </citation>
    <scope>NUCLEOTIDE SEQUENCE [LARGE SCALE GENOMIC DNA]</scope>
    <source>
        <strain evidence="5 6">IHI A82</strain>
    </source>
</reference>
<dbReference type="EMBL" id="RYZI01000035">
    <property type="protein sequence ID" value="RWA13076.1"/>
    <property type="molecule type" value="Genomic_DNA"/>
</dbReference>
<dbReference type="SUPFAM" id="SSF51905">
    <property type="entry name" value="FAD/NAD(P)-binding domain"/>
    <property type="match status" value="1"/>
</dbReference>
<evidence type="ECO:0000256" key="2">
    <source>
        <dbReference type="ARBA" id="ARBA00022630"/>
    </source>
</evidence>
<keyword evidence="3" id="KW-0274">FAD</keyword>
<evidence type="ECO:0000256" key="1">
    <source>
        <dbReference type="ARBA" id="ARBA00007992"/>
    </source>
</evidence>
<gene>
    <name evidence="5" type="ORF">EKO27_g2009</name>
</gene>
<evidence type="ECO:0000313" key="5">
    <source>
        <dbReference type="EMBL" id="RWA13076.1"/>
    </source>
</evidence>
<dbReference type="InterPro" id="IPR036188">
    <property type="entry name" value="FAD/NAD-bd_sf"/>
</dbReference>
<dbReference type="PANTHER" id="PTHR46720">
    <property type="entry name" value="HYDROXYLASE, PUTATIVE (AFU_ORTHOLOGUE AFUA_3G01460)-RELATED"/>
    <property type="match status" value="1"/>
</dbReference>
<evidence type="ECO:0000313" key="6">
    <source>
        <dbReference type="Proteomes" id="UP000286045"/>
    </source>
</evidence>
<name>A0A439DFB6_9PEZI</name>
<dbReference type="Gene3D" id="3.50.50.60">
    <property type="entry name" value="FAD/NAD(P)-binding domain"/>
    <property type="match status" value="1"/>
</dbReference>
<dbReference type="GO" id="GO:0016491">
    <property type="term" value="F:oxidoreductase activity"/>
    <property type="evidence" value="ECO:0007669"/>
    <property type="project" value="UniProtKB-KW"/>
</dbReference>
<dbReference type="Proteomes" id="UP000286045">
    <property type="component" value="Unassembled WGS sequence"/>
</dbReference>
<dbReference type="AlphaFoldDB" id="A0A439DFB6"/>
<dbReference type="STRING" id="363999.A0A439DFB6"/>
<keyword evidence="2" id="KW-0285">Flavoprotein</keyword>
<keyword evidence="6" id="KW-1185">Reference proteome</keyword>
<evidence type="ECO:0000256" key="4">
    <source>
        <dbReference type="ARBA" id="ARBA00023002"/>
    </source>
</evidence>
<comment type="similarity">
    <text evidence="1">Belongs to the paxM FAD-dependent monooxygenase family.</text>
</comment>